<evidence type="ECO:0000313" key="2">
    <source>
        <dbReference type="EMBL" id="KAF6422929.1"/>
    </source>
</evidence>
<keyword evidence="3" id="KW-1185">Reference proteome</keyword>
<feature type="compositionally biased region" description="Low complexity" evidence="1">
    <location>
        <begin position="21"/>
        <end position="37"/>
    </location>
</feature>
<name>A0A7J8DIW2_ROUAE</name>
<protein>
    <submittedName>
        <fullName evidence="2">Uncharacterized protein</fullName>
    </submittedName>
</protein>
<dbReference type="Proteomes" id="UP000593571">
    <property type="component" value="Unassembled WGS sequence"/>
</dbReference>
<dbReference type="EMBL" id="JACASE010000012">
    <property type="protein sequence ID" value="KAF6422929.1"/>
    <property type="molecule type" value="Genomic_DNA"/>
</dbReference>
<feature type="region of interest" description="Disordered" evidence="1">
    <location>
        <begin position="60"/>
        <end position="113"/>
    </location>
</feature>
<feature type="region of interest" description="Disordered" evidence="1">
    <location>
        <begin position="1"/>
        <end position="47"/>
    </location>
</feature>
<sequence length="141" mass="14617">MLASLGPGNALASPPPPPILSPRGMRGLQTGQRRGQQTAREVTSGDRLWAVLPPPHLLGRWTDLRLGSRSPSSPPKASQGAEKGQSRARAEGLECPGRRQVYGRGNGRQAPGGCPATPCSVAFVWGAASGHGIEKPSTGIP</sequence>
<evidence type="ECO:0000313" key="3">
    <source>
        <dbReference type="Proteomes" id="UP000593571"/>
    </source>
</evidence>
<accession>A0A7J8DIW2</accession>
<dbReference type="AlphaFoldDB" id="A0A7J8DIW2"/>
<gene>
    <name evidence="2" type="ORF">HJG63_008715</name>
</gene>
<comment type="caution">
    <text evidence="2">The sequence shown here is derived from an EMBL/GenBank/DDBJ whole genome shotgun (WGS) entry which is preliminary data.</text>
</comment>
<proteinExistence type="predicted"/>
<reference evidence="2 3" key="1">
    <citation type="journal article" date="2020" name="Nature">
        <title>Six reference-quality genomes reveal evolution of bat adaptations.</title>
        <authorList>
            <person name="Jebb D."/>
            <person name="Huang Z."/>
            <person name="Pippel M."/>
            <person name="Hughes G.M."/>
            <person name="Lavrichenko K."/>
            <person name="Devanna P."/>
            <person name="Winkler S."/>
            <person name="Jermiin L.S."/>
            <person name="Skirmuntt E.C."/>
            <person name="Katzourakis A."/>
            <person name="Burkitt-Gray L."/>
            <person name="Ray D.A."/>
            <person name="Sullivan K.A.M."/>
            <person name="Roscito J.G."/>
            <person name="Kirilenko B.M."/>
            <person name="Davalos L.M."/>
            <person name="Corthals A.P."/>
            <person name="Power M.L."/>
            <person name="Jones G."/>
            <person name="Ransome R.D."/>
            <person name="Dechmann D.K.N."/>
            <person name="Locatelli A.G."/>
            <person name="Puechmaille S.J."/>
            <person name="Fedrigo O."/>
            <person name="Jarvis E.D."/>
            <person name="Hiller M."/>
            <person name="Vernes S.C."/>
            <person name="Myers E.W."/>
            <person name="Teeling E.C."/>
        </authorList>
    </citation>
    <scope>NUCLEOTIDE SEQUENCE [LARGE SCALE GENOMIC DNA]</scope>
    <source>
        <strain evidence="2">MRouAeg1</strain>
        <tissue evidence="2">Muscle</tissue>
    </source>
</reference>
<feature type="compositionally biased region" description="Low complexity" evidence="1">
    <location>
        <begin position="1"/>
        <end position="12"/>
    </location>
</feature>
<organism evidence="2 3">
    <name type="scientific">Rousettus aegyptiacus</name>
    <name type="common">Egyptian fruit bat</name>
    <name type="synonym">Pteropus aegyptiacus</name>
    <dbReference type="NCBI Taxonomy" id="9407"/>
    <lineage>
        <taxon>Eukaryota</taxon>
        <taxon>Metazoa</taxon>
        <taxon>Chordata</taxon>
        <taxon>Craniata</taxon>
        <taxon>Vertebrata</taxon>
        <taxon>Euteleostomi</taxon>
        <taxon>Mammalia</taxon>
        <taxon>Eutheria</taxon>
        <taxon>Laurasiatheria</taxon>
        <taxon>Chiroptera</taxon>
        <taxon>Yinpterochiroptera</taxon>
        <taxon>Pteropodoidea</taxon>
        <taxon>Pteropodidae</taxon>
        <taxon>Rousettinae</taxon>
        <taxon>Rousettus</taxon>
    </lineage>
</organism>
<evidence type="ECO:0000256" key="1">
    <source>
        <dbReference type="SAM" id="MobiDB-lite"/>
    </source>
</evidence>